<protein>
    <submittedName>
        <fullName evidence="2">Uncharacterized protein</fullName>
    </submittedName>
</protein>
<dbReference type="Proteomes" id="UP000765509">
    <property type="component" value="Unassembled WGS sequence"/>
</dbReference>
<dbReference type="AlphaFoldDB" id="A0A9Q3GK15"/>
<proteinExistence type="predicted"/>
<evidence type="ECO:0000313" key="2">
    <source>
        <dbReference type="EMBL" id="MBW0469422.1"/>
    </source>
</evidence>
<evidence type="ECO:0000256" key="1">
    <source>
        <dbReference type="SAM" id="MobiDB-lite"/>
    </source>
</evidence>
<name>A0A9Q3GK15_9BASI</name>
<sequence length="100" mass="11512">MAPEGKKVQSQEPIEDFDALYASSPLVKKEKVTRYHNPYAFKPRTGNTSSSREKIVDDEDENMSPTQSETNGKPRRENSMVWYSIPVLKRFKSTMSKLKI</sequence>
<organism evidence="2 3">
    <name type="scientific">Austropuccinia psidii MF-1</name>
    <dbReference type="NCBI Taxonomy" id="1389203"/>
    <lineage>
        <taxon>Eukaryota</taxon>
        <taxon>Fungi</taxon>
        <taxon>Dikarya</taxon>
        <taxon>Basidiomycota</taxon>
        <taxon>Pucciniomycotina</taxon>
        <taxon>Pucciniomycetes</taxon>
        <taxon>Pucciniales</taxon>
        <taxon>Sphaerophragmiaceae</taxon>
        <taxon>Austropuccinia</taxon>
    </lineage>
</organism>
<keyword evidence="3" id="KW-1185">Reference proteome</keyword>
<comment type="caution">
    <text evidence="2">The sequence shown here is derived from an EMBL/GenBank/DDBJ whole genome shotgun (WGS) entry which is preliminary data.</text>
</comment>
<gene>
    <name evidence="2" type="ORF">O181_009137</name>
</gene>
<reference evidence="2" key="1">
    <citation type="submission" date="2021-03" db="EMBL/GenBank/DDBJ databases">
        <title>Draft genome sequence of rust myrtle Austropuccinia psidii MF-1, a brazilian biotype.</title>
        <authorList>
            <person name="Quecine M.C."/>
            <person name="Pachon D.M.R."/>
            <person name="Bonatelli M.L."/>
            <person name="Correr F.H."/>
            <person name="Franceschini L.M."/>
            <person name="Leite T.F."/>
            <person name="Margarido G.R.A."/>
            <person name="Almeida C.A."/>
            <person name="Ferrarezi J.A."/>
            <person name="Labate C.A."/>
        </authorList>
    </citation>
    <scope>NUCLEOTIDE SEQUENCE</scope>
    <source>
        <strain evidence="2">MF-1</strain>
    </source>
</reference>
<dbReference type="EMBL" id="AVOT02002175">
    <property type="protein sequence ID" value="MBW0469422.1"/>
    <property type="molecule type" value="Genomic_DNA"/>
</dbReference>
<feature type="region of interest" description="Disordered" evidence="1">
    <location>
        <begin position="38"/>
        <end position="77"/>
    </location>
</feature>
<accession>A0A9Q3GK15</accession>
<evidence type="ECO:0000313" key="3">
    <source>
        <dbReference type="Proteomes" id="UP000765509"/>
    </source>
</evidence>